<dbReference type="UniPathway" id="UPA00378"/>
<evidence type="ECO:0000256" key="4">
    <source>
        <dbReference type="ARBA" id="ARBA00004922"/>
    </source>
</evidence>
<dbReference type="Proteomes" id="UP000310200">
    <property type="component" value="Unassembled WGS sequence"/>
</dbReference>
<evidence type="ECO:0000256" key="2">
    <source>
        <dbReference type="ARBA" id="ARBA00004141"/>
    </source>
</evidence>
<keyword evidence="13 18" id="KW-0472">Membrane</keyword>
<gene>
    <name evidence="20" type="ORF">DBV15_01633</name>
</gene>
<dbReference type="PROSITE" id="PS50293">
    <property type="entry name" value="TPR_REGION"/>
    <property type="match status" value="1"/>
</dbReference>
<evidence type="ECO:0000256" key="3">
    <source>
        <dbReference type="ARBA" id="ARBA00004240"/>
    </source>
</evidence>
<dbReference type="SMART" id="SM00028">
    <property type="entry name" value="TPR"/>
    <property type="match status" value="8"/>
</dbReference>
<feature type="transmembrane region" description="Helical" evidence="18">
    <location>
        <begin position="6"/>
        <end position="31"/>
    </location>
</feature>
<feature type="region of interest" description="Disordered" evidence="17">
    <location>
        <begin position="949"/>
        <end position="983"/>
    </location>
</feature>
<keyword evidence="9" id="KW-0677">Repeat</keyword>
<dbReference type="Gene3D" id="1.25.40.10">
    <property type="entry name" value="Tetratricopeptide repeat domain"/>
    <property type="match status" value="4"/>
</dbReference>
<keyword evidence="12 18" id="KW-1133">Transmembrane helix</keyword>
<comment type="caution">
    <text evidence="20">The sequence shown here is derived from an EMBL/GenBank/DDBJ whole genome shotgun (WGS) entry which is preliminary data.</text>
</comment>
<dbReference type="Pfam" id="PF13432">
    <property type="entry name" value="TPR_16"/>
    <property type="match status" value="1"/>
</dbReference>
<dbReference type="InterPro" id="IPR011990">
    <property type="entry name" value="TPR-like_helical_dom_sf"/>
</dbReference>
<evidence type="ECO:0000313" key="20">
    <source>
        <dbReference type="EMBL" id="TGZ56226.1"/>
    </source>
</evidence>
<evidence type="ECO:0000256" key="6">
    <source>
        <dbReference type="ARBA" id="ARBA00012839"/>
    </source>
</evidence>
<feature type="repeat" description="TPR" evidence="16">
    <location>
        <begin position="447"/>
        <end position="480"/>
    </location>
</feature>
<keyword evidence="7" id="KW-0808">Transferase</keyword>
<dbReference type="PROSITE" id="PS50005">
    <property type="entry name" value="TPR"/>
    <property type="match status" value="4"/>
</dbReference>
<reference evidence="20 21" key="1">
    <citation type="journal article" date="2019" name="Philos. Trans. R. Soc. Lond., B, Biol. Sci.">
        <title>Ant behaviour and brain gene expression of defending hosts depend on the ecological success of the intruding social parasite.</title>
        <authorList>
            <person name="Kaur R."/>
            <person name="Stoldt M."/>
            <person name="Jongepier E."/>
            <person name="Feldmeyer B."/>
            <person name="Menzel F."/>
            <person name="Bornberg-Bauer E."/>
            <person name="Foitzik S."/>
        </authorList>
    </citation>
    <scope>NUCLEOTIDE SEQUENCE [LARGE SCALE GENOMIC DNA]</scope>
    <source>
        <tissue evidence="20">Whole body</tissue>
    </source>
</reference>
<comment type="catalytic activity">
    <reaction evidence="15">
        <text>a di-trans,poly-cis-dolichyl beta-D-mannosyl phosphate + L-seryl-[protein] = 3-O-(alpha-D-mannosyl)-L-seryl-[protein] + a di-trans,poly-cis-dolichyl phosphate + H(+)</text>
        <dbReference type="Rhea" id="RHEA:17377"/>
        <dbReference type="Rhea" id="RHEA-COMP:9863"/>
        <dbReference type="Rhea" id="RHEA-COMP:13546"/>
        <dbReference type="Rhea" id="RHEA-COMP:19498"/>
        <dbReference type="Rhea" id="RHEA-COMP:19501"/>
        <dbReference type="ChEBI" id="CHEBI:15378"/>
        <dbReference type="ChEBI" id="CHEBI:29999"/>
        <dbReference type="ChEBI" id="CHEBI:57683"/>
        <dbReference type="ChEBI" id="CHEBI:58211"/>
        <dbReference type="ChEBI" id="CHEBI:137321"/>
        <dbReference type="EC" id="2.4.1.109"/>
    </reaction>
</comment>
<comment type="pathway">
    <text evidence="4">Protein modification; protein glycosylation.</text>
</comment>
<keyword evidence="11" id="KW-0256">Endoplasmic reticulum</keyword>
<dbReference type="GO" id="GO:0005783">
    <property type="term" value="C:endoplasmic reticulum"/>
    <property type="evidence" value="ECO:0007669"/>
    <property type="project" value="UniProtKB-SubCell"/>
</dbReference>
<comment type="function">
    <text evidence="1">Transfers mannosyl residues to the hydroxyl group of serine or threonine residues.</text>
</comment>
<evidence type="ECO:0000256" key="11">
    <source>
        <dbReference type="ARBA" id="ARBA00022824"/>
    </source>
</evidence>
<comment type="subcellular location">
    <subcellularLocation>
        <location evidence="3">Endoplasmic reticulum</location>
    </subcellularLocation>
    <subcellularLocation>
        <location evidence="2">Membrane</location>
        <topology evidence="2">Multi-pass membrane protein</topology>
    </subcellularLocation>
</comment>
<feature type="compositionally biased region" description="Polar residues" evidence="17">
    <location>
        <begin position="957"/>
        <end position="983"/>
    </location>
</feature>
<protein>
    <recommendedName>
        <fullName evidence="6">dolichyl-phosphate-mannose--protein mannosyltransferase</fullName>
        <ecNumber evidence="6">2.4.1.109</ecNumber>
    </recommendedName>
</protein>
<feature type="region of interest" description="Disordered" evidence="17">
    <location>
        <begin position="891"/>
        <end position="915"/>
    </location>
</feature>
<keyword evidence="10 16" id="KW-0802">TPR repeat</keyword>
<feature type="repeat" description="TPR" evidence="16">
    <location>
        <begin position="564"/>
        <end position="597"/>
    </location>
</feature>
<dbReference type="InterPro" id="IPR013618">
    <property type="entry name" value="TMTC_DUF1736"/>
</dbReference>
<dbReference type="Pfam" id="PF08409">
    <property type="entry name" value="TMTC_DUF1736"/>
    <property type="match status" value="1"/>
</dbReference>
<dbReference type="PANTHER" id="PTHR44395">
    <property type="match status" value="1"/>
</dbReference>
<evidence type="ECO:0000256" key="16">
    <source>
        <dbReference type="PROSITE-ProRule" id="PRU00339"/>
    </source>
</evidence>
<dbReference type="FunFam" id="1.25.40.10:FF:000239">
    <property type="entry name" value="Transmembrane and TPR repeat-containing protein 3"/>
    <property type="match status" value="1"/>
</dbReference>
<dbReference type="Pfam" id="PF13181">
    <property type="entry name" value="TPR_8"/>
    <property type="match status" value="1"/>
</dbReference>
<feature type="repeat" description="TPR" evidence="16">
    <location>
        <begin position="481"/>
        <end position="514"/>
    </location>
</feature>
<evidence type="ECO:0000256" key="18">
    <source>
        <dbReference type="SAM" id="Phobius"/>
    </source>
</evidence>
<evidence type="ECO:0000256" key="17">
    <source>
        <dbReference type="SAM" id="MobiDB-lite"/>
    </source>
</evidence>
<feature type="transmembrane region" description="Helical" evidence="18">
    <location>
        <begin position="95"/>
        <end position="117"/>
    </location>
</feature>
<evidence type="ECO:0000256" key="15">
    <source>
        <dbReference type="ARBA" id="ARBA00045102"/>
    </source>
</evidence>
<feature type="domain" description="DUF1736" evidence="19">
    <location>
        <begin position="260"/>
        <end position="330"/>
    </location>
</feature>
<comment type="catalytic activity">
    <reaction evidence="14">
        <text>a di-trans,poly-cis-dolichyl beta-D-mannosyl phosphate + L-threonyl-[protein] = 3-O-(alpha-D-mannosyl)-L-threonyl-[protein] + a di-trans,poly-cis-dolichyl phosphate + H(+)</text>
        <dbReference type="Rhea" id="RHEA:53396"/>
        <dbReference type="Rhea" id="RHEA-COMP:11060"/>
        <dbReference type="Rhea" id="RHEA-COMP:13547"/>
        <dbReference type="Rhea" id="RHEA-COMP:19498"/>
        <dbReference type="Rhea" id="RHEA-COMP:19501"/>
        <dbReference type="ChEBI" id="CHEBI:15378"/>
        <dbReference type="ChEBI" id="CHEBI:30013"/>
        <dbReference type="ChEBI" id="CHEBI:57683"/>
        <dbReference type="ChEBI" id="CHEBI:58211"/>
        <dbReference type="ChEBI" id="CHEBI:137323"/>
        <dbReference type="EC" id="2.4.1.109"/>
    </reaction>
</comment>
<dbReference type="EMBL" id="QBLH01000372">
    <property type="protein sequence ID" value="TGZ56226.1"/>
    <property type="molecule type" value="Genomic_DNA"/>
</dbReference>
<evidence type="ECO:0000259" key="19">
    <source>
        <dbReference type="Pfam" id="PF08409"/>
    </source>
</evidence>
<evidence type="ECO:0000256" key="1">
    <source>
        <dbReference type="ARBA" id="ARBA00003582"/>
    </source>
</evidence>
<comment type="similarity">
    <text evidence="5">Belongs to the TMTC family.</text>
</comment>
<evidence type="ECO:0000256" key="5">
    <source>
        <dbReference type="ARBA" id="ARBA00007882"/>
    </source>
</evidence>
<keyword evidence="8 18" id="KW-0812">Transmembrane</keyword>
<dbReference type="Pfam" id="PF13414">
    <property type="entry name" value="TPR_11"/>
    <property type="match status" value="1"/>
</dbReference>
<dbReference type="STRING" id="300112.A0A4S2L254"/>
<evidence type="ECO:0000256" key="14">
    <source>
        <dbReference type="ARBA" id="ARBA00045085"/>
    </source>
</evidence>
<evidence type="ECO:0000256" key="8">
    <source>
        <dbReference type="ARBA" id="ARBA00022692"/>
    </source>
</evidence>
<feature type="transmembrane region" description="Helical" evidence="18">
    <location>
        <begin position="406"/>
        <end position="424"/>
    </location>
</feature>
<dbReference type="PANTHER" id="PTHR44395:SF1">
    <property type="entry name" value="PROTEIN O-MANNOSYL-TRANSFERASE TMTC3"/>
    <property type="match status" value="1"/>
</dbReference>
<name>A0A4S2L254_9HYME</name>
<proteinExistence type="inferred from homology"/>
<sequence>MGVPARGALAAIVAVTALAVYLNSLGCGFVFDDISAIKDNRDLRPHTPLKNVFYNDFWGTPMHKEQSHKSYRPLCVLTFRWNYLIHQLDPMGYHLLNVILHVGVCLLYFRTCLMFLPDAASFVSSLFFAVHPIHTEAVTGVVGRAETLSSLFYLAALITYTKCCKSKRSTGWKSLMLSMFFVFTAMLCKEQGITATAVCVLYEIFVVQKVRARDIFLALKSAFGGNKISPAWSGEGTKRLTALTLVTFSLLILRLHIMGSKLPVFTRFDNPASVATTPTRQLTYNYLAAVNLRLLFLPSDLCCDWTMGTIPLVESFTDVRNLATLATHGTVLGLFVTAVVTRSRQTSVILIMSLAMMILPFLPASNLFFPVGFVIAERVLYAPSMGFCMLIGYGWSILADKKCKKLVLFLLVTLLAAHTTKTFIRNYDWLDEYSIFMSGLKVNDKNAKLFNNVGHALESQGRFKEALNFFNMAVQVQGDDIGAHINVGRTYNHLKMFKEAEDAYLKAKSLLPKAKPGESYQARIAPNHLNVFVNLANLIAKNATRLEEADLLYRQAISMRADYTQAYINRGDVLIKLNRTKEAQEVYERALFYDSNNPDIYYNLGVVFLEQGKASQALAYLDKALEFDPEHEQALLNSAILLQELGRAELRKVARERLLKLLRKDSNNERVHFNLGMLAMDDHDSGSAERWFRNAVALKEDFRSALFNLALLLADEQRPLEAAPFLNQLVRFHPDHVKGLILLGDIYINNIKDLDAAENCYRRILHLDPTNIQGLHNLCVVMVERGKLGLAAQCLERAAALAPHQDYVHRHLSIVRTRISRLPPDQRDNDIFDDSFWNSNVKDRPYNTESSNGQFLGKTDSVFANHATVHNHIGSKQSNTDSLNNHIIHLKGPSKPARAMSGVGTETKDGQRPKQTTVPELTNIVEPTTDRVFDRIISADVTKLDITQKHGSKHANSDQFNQSAAATVSGKQGIQQTKDSALS</sequence>
<evidence type="ECO:0000256" key="10">
    <source>
        <dbReference type="ARBA" id="ARBA00022803"/>
    </source>
</evidence>
<dbReference type="EC" id="2.4.1.109" evidence="6"/>
<dbReference type="FunFam" id="1.25.40.10:FF:000528">
    <property type="entry name" value="Transmembrane and TPR repeat-containing protein 3"/>
    <property type="match status" value="1"/>
</dbReference>
<dbReference type="GO" id="GO:0016020">
    <property type="term" value="C:membrane"/>
    <property type="evidence" value="ECO:0007669"/>
    <property type="project" value="UniProtKB-SubCell"/>
</dbReference>
<evidence type="ECO:0000256" key="12">
    <source>
        <dbReference type="ARBA" id="ARBA00022989"/>
    </source>
</evidence>
<evidence type="ECO:0000256" key="7">
    <source>
        <dbReference type="ARBA" id="ARBA00022679"/>
    </source>
</evidence>
<feature type="transmembrane region" description="Helical" evidence="18">
    <location>
        <begin position="137"/>
        <end position="158"/>
    </location>
</feature>
<accession>A0A4S2L254</accession>
<feature type="transmembrane region" description="Helical" evidence="18">
    <location>
        <begin position="380"/>
        <end position="399"/>
    </location>
</feature>
<evidence type="ECO:0000256" key="9">
    <source>
        <dbReference type="ARBA" id="ARBA00022737"/>
    </source>
</evidence>
<evidence type="ECO:0000313" key="21">
    <source>
        <dbReference type="Proteomes" id="UP000310200"/>
    </source>
</evidence>
<dbReference type="GO" id="GO:0004169">
    <property type="term" value="F:dolichyl-phosphate-mannose-protein mannosyltransferase activity"/>
    <property type="evidence" value="ECO:0007669"/>
    <property type="project" value="UniProtKB-EC"/>
</dbReference>
<feature type="transmembrane region" description="Helical" evidence="18">
    <location>
        <begin position="348"/>
        <end position="368"/>
    </location>
</feature>
<dbReference type="SUPFAM" id="SSF48452">
    <property type="entry name" value="TPR-like"/>
    <property type="match status" value="3"/>
</dbReference>
<dbReference type="AlphaFoldDB" id="A0A4S2L254"/>
<feature type="repeat" description="TPR" evidence="16">
    <location>
        <begin position="598"/>
        <end position="631"/>
    </location>
</feature>
<organism evidence="20 21">
    <name type="scientific">Temnothorax longispinosus</name>
    <dbReference type="NCBI Taxonomy" id="300112"/>
    <lineage>
        <taxon>Eukaryota</taxon>
        <taxon>Metazoa</taxon>
        <taxon>Ecdysozoa</taxon>
        <taxon>Arthropoda</taxon>
        <taxon>Hexapoda</taxon>
        <taxon>Insecta</taxon>
        <taxon>Pterygota</taxon>
        <taxon>Neoptera</taxon>
        <taxon>Endopterygota</taxon>
        <taxon>Hymenoptera</taxon>
        <taxon>Apocrita</taxon>
        <taxon>Aculeata</taxon>
        <taxon>Formicoidea</taxon>
        <taxon>Formicidae</taxon>
        <taxon>Myrmicinae</taxon>
        <taxon>Temnothorax</taxon>
    </lineage>
</organism>
<evidence type="ECO:0000256" key="13">
    <source>
        <dbReference type="ARBA" id="ARBA00023136"/>
    </source>
</evidence>
<keyword evidence="21" id="KW-1185">Reference proteome</keyword>
<dbReference type="InterPro" id="IPR019734">
    <property type="entry name" value="TPR_rpt"/>
</dbReference>